<dbReference type="PANTHER" id="PTHR46044:SF1">
    <property type="entry name" value="CN HYDROLASE DOMAIN-CONTAINING PROTEIN"/>
    <property type="match status" value="1"/>
</dbReference>
<proteinExistence type="inferred from homology"/>
<dbReference type="InterPro" id="IPR000132">
    <property type="entry name" value="Nitrilase/CN_hydratase_CS"/>
</dbReference>
<reference evidence="3" key="1">
    <citation type="submission" date="2021-09" db="EMBL/GenBank/DDBJ databases">
        <title>Fulvivirga sp. isolated from coastal sediment.</title>
        <authorList>
            <person name="Yu H."/>
        </authorList>
    </citation>
    <scope>NUCLEOTIDE SEQUENCE</scope>
    <source>
        <strain evidence="3">1062</strain>
    </source>
</reference>
<evidence type="ECO:0000259" key="2">
    <source>
        <dbReference type="PROSITE" id="PS50263"/>
    </source>
</evidence>
<feature type="domain" description="CN hydrolase" evidence="2">
    <location>
        <begin position="5"/>
        <end position="277"/>
    </location>
</feature>
<dbReference type="SUPFAM" id="SSF56317">
    <property type="entry name" value="Carbon-nitrogen hydrolase"/>
    <property type="match status" value="1"/>
</dbReference>
<dbReference type="Pfam" id="PF00795">
    <property type="entry name" value="CN_hydrolase"/>
    <property type="match status" value="1"/>
</dbReference>
<dbReference type="AlphaFoldDB" id="A0A9X1HLG2"/>
<gene>
    <name evidence="3" type="ORF">LDX50_04310</name>
</gene>
<accession>A0A9X1HLG2</accession>
<dbReference type="RefSeq" id="WP_225697181.1">
    <property type="nucleotide sequence ID" value="NZ_JAIXNE010000001.1"/>
</dbReference>
<dbReference type="CDD" id="cd07564">
    <property type="entry name" value="nitrilases_CHs"/>
    <property type="match status" value="1"/>
</dbReference>
<protein>
    <submittedName>
        <fullName evidence="3">Carbon-nitrogen hydrolase family protein</fullName>
    </submittedName>
</protein>
<dbReference type="Gene3D" id="3.60.110.10">
    <property type="entry name" value="Carbon-nitrogen hydrolase"/>
    <property type="match status" value="1"/>
</dbReference>
<dbReference type="InterPro" id="IPR036526">
    <property type="entry name" value="C-N_Hydrolase_sf"/>
</dbReference>
<dbReference type="PROSITE" id="PS50263">
    <property type="entry name" value="CN_HYDROLASE"/>
    <property type="match status" value="1"/>
</dbReference>
<name>A0A9X1HLG2_9BACT</name>
<comment type="caution">
    <text evidence="3">The sequence shown here is derived from an EMBL/GenBank/DDBJ whole genome shotgun (WGS) entry which is preliminary data.</text>
</comment>
<evidence type="ECO:0000256" key="1">
    <source>
        <dbReference type="ARBA" id="ARBA00008129"/>
    </source>
</evidence>
<dbReference type="Proteomes" id="UP001139409">
    <property type="component" value="Unassembled WGS sequence"/>
</dbReference>
<organism evidence="3 4">
    <name type="scientific">Fulvivirga sedimenti</name>
    <dbReference type="NCBI Taxonomy" id="2879465"/>
    <lineage>
        <taxon>Bacteria</taxon>
        <taxon>Pseudomonadati</taxon>
        <taxon>Bacteroidota</taxon>
        <taxon>Cytophagia</taxon>
        <taxon>Cytophagales</taxon>
        <taxon>Fulvivirgaceae</taxon>
        <taxon>Fulvivirga</taxon>
    </lineage>
</organism>
<comment type="similarity">
    <text evidence="1">Belongs to the carbon-nitrogen hydrolase superfamily. Nitrilase family.</text>
</comment>
<evidence type="ECO:0000313" key="4">
    <source>
        <dbReference type="Proteomes" id="UP001139409"/>
    </source>
</evidence>
<dbReference type="InterPro" id="IPR003010">
    <property type="entry name" value="C-N_Hydrolase"/>
</dbReference>
<dbReference type="InterPro" id="IPR044149">
    <property type="entry name" value="Nitrilases_CHs"/>
</dbReference>
<keyword evidence="3" id="KW-0378">Hydrolase</keyword>
<dbReference type="PROSITE" id="PS00921">
    <property type="entry name" value="NITRIL_CHT_2"/>
    <property type="match status" value="1"/>
</dbReference>
<dbReference type="PANTHER" id="PTHR46044">
    <property type="entry name" value="NITRILASE"/>
    <property type="match status" value="1"/>
</dbReference>
<dbReference type="GO" id="GO:0000257">
    <property type="term" value="F:nitrilase activity"/>
    <property type="evidence" value="ECO:0007669"/>
    <property type="project" value="UniProtKB-ARBA"/>
</dbReference>
<keyword evidence="4" id="KW-1185">Reference proteome</keyword>
<dbReference type="EMBL" id="JAIXNE010000001">
    <property type="protein sequence ID" value="MCA6074076.1"/>
    <property type="molecule type" value="Genomic_DNA"/>
</dbReference>
<evidence type="ECO:0000313" key="3">
    <source>
        <dbReference type="EMBL" id="MCA6074076.1"/>
    </source>
</evidence>
<sequence>MTESLRTGLAQLAPVLLNKHATTEKMLTFCDRAGRESCDLLIFSEALLPGYPFWIEHTDGARFESDLQKEFFLKYYENAVDIPAGDLTSFCEIAKKYHMAIYLGCIEKPVERGMSLYCSLVYINQHGEIDSVHRKLVPTYEERLFWSPGDGNGLQTHKLKEFRVGGLNCWENWMPSARMALYGQGEEIHISVWPGSQRNTEQIVPFIAREGRCYSVGVGGIFRKADITSDIPASEQFRSSAGPVIANGGTCVAGPDGKWLLPPQTDIEDLFIVDLSRDEIIKERLNFDPAGHYSRPDVLELRVNKTRQTPLSDDLFST</sequence>